<reference evidence="2" key="1">
    <citation type="submission" date="2020-11" db="EMBL/GenBank/DDBJ databases">
        <authorList>
            <consortium name="DOE Joint Genome Institute"/>
            <person name="Ahrendt S."/>
            <person name="Riley R."/>
            <person name="Andreopoulos W."/>
            <person name="Labutti K."/>
            <person name="Pangilinan J."/>
            <person name="Ruiz-Duenas F.J."/>
            <person name="Barrasa J.M."/>
            <person name="Sanchez-Garcia M."/>
            <person name="Camarero S."/>
            <person name="Miyauchi S."/>
            <person name="Serrano A."/>
            <person name="Linde D."/>
            <person name="Babiker R."/>
            <person name="Drula E."/>
            <person name="Ayuso-Fernandez I."/>
            <person name="Pacheco R."/>
            <person name="Padilla G."/>
            <person name="Ferreira P."/>
            <person name="Barriuso J."/>
            <person name="Kellner H."/>
            <person name="Castanera R."/>
            <person name="Alfaro M."/>
            <person name="Ramirez L."/>
            <person name="Pisabarro A.G."/>
            <person name="Kuo A."/>
            <person name="Tritt A."/>
            <person name="Lipzen A."/>
            <person name="He G."/>
            <person name="Yan M."/>
            <person name="Ng V."/>
            <person name="Cullen D."/>
            <person name="Martin F."/>
            <person name="Rosso M.-N."/>
            <person name="Henrissat B."/>
            <person name="Hibbett D."/>
            <person name="Martinez A.T."/>
            <person name="Grigoriev I.V."/>
        </authorList>
    </citation>
    <scope>NUCLEOTIDE SEQUENCE</scope>
    <source>
        <strain evidence="2">MF-IS2</strain>
    </source>
</reference>
<evidence type="ECO:0000259" key="1">
    <source>
        <dbReference type="Pfam" id="PF00644"/>
    </source>
</evidence>
<dbReference type="InterPro" id="IPR012317">
    <property type="entry name" value="Poly(ADP-ribose)pol_cat_dom"/>
</dbReference>
<name>A0A9P5WY77_9AGAR</name>
<dbReference type="GO" id="GO:0005634">
    <property type="term" value="C:nucleus"/>
    <property type="evidence" value="ECO:0007669"/>
    <property type="project" value="TreeGrafter"/>
</dbReference>
<protein>
    <submittedName>
        <fullName evidence="2">ADP-ribosylation</fullName>
    </submittedName>
</protein>
<dbReference type="OrthoDB" id="9514740at2759"/>
<comment type="caution">
    <text evidence="2">The sequence shown here is derived from an EMBL/GenBank/DDBJ whole genome shotgun (WGS) entry which is preliminary data.</text>
</comment>
<dbReference type="Gene3D" id="3.90.228.10">
    <property type="match status" value="1"/>
</dbReference>
<feature type="domain" description="PARP catalytic" evidence="1">
    <location>
        <begin position="41"/>
        <end position="215"/>
    </location>
</feature>
<dbReference type="PANTHER" id="PTHR45740:SF2">
    <property type="entry name" value="POLY [ADP-RIBOSE] POLYMERASE"/>
    <property type="match status" value="1"/>
</dbReference>
<sequence>MNHTLRQELILCDPFSSANPKNERGGRWNRLHKLDTTDPDYGNVERQFIDGWRHLHKAKPRVKAIFKVISPPSFHMPYLQHRDRVLRDMRALMHQTDSPNEQLLFHGTNRVCSLGEDNTSTHLCQLPECHLCCIIRNSFDVKKCGTKNKFCRFGTGIYTTSVSSKADDYTRNVNGNTATRALLLNRVIVGNPKMRTRNAVNLLSPPPGCHSVIGEPGADLNYEETVVYNNDAIRPAFLIIYGEEVEISKPKPKLQTVIRTLFNTPLVT</sequence>
<dbReference type="GO" id="GO:0003950">
    <property type="term" value="F:NAD+ poly-ADP-ribosyltransferase activity"/>
    <property type="evidence" value="ECO:0007669"/>
    <property type="project" value="InterPro"/>
</dbReference>
<evidence type="ECO:0000313" key="2">
    <source>
        <dbReference type="EMBL" id="KAF9440535.1"/>
    </source>
</evidence>
<keyword evidence="3" id="KW-1185">Reference proteome</keyword>
<dbReference type="PANTHER" id="PTHR45740">
    <property type="entry name" value="POLY [ADP-RIBOSE] POLYMERASE"/>
    <property type="match status" value="1"/>
</dbReference>
<dbReference type="AlphaFoldDB" id="A0A9P5WY77"/>
<dbReference type="EMBL" id="MU152453">
    <property type="protein sequence ID" value="KAF9440535.1"/>
    <property type="molecule type" value="Genomic_DNA"/>
</dbReference>
<evidence type="ECO:0000313" key="3">
    <source>
        <dbReference type="Proteomes" id="UP000807342"/>
    </source>
</evidence>
<proteinExistence type="predicted"/>
<gene>
    <name evidence="2" type="ORF">P691DRAFT_780059</name>
</gene>
<accession>A0A9P5WY77</accession>
<dbReference type="InterPro" id="IPR051712">
    <property type="entry name" value="ARTD-AVP"/>
</dbReference>
<dbReference type="GO" id="GO:1990404">
    <property type="term" value="F:NAD+-protein mono-ADP-ribosyltransferase activity"/>
    <property type="evidence" value="ECO:0007669"/>
    <property type="project" value="TreeGrafter"/>
</dbReference>
<dbReference type="Pfam" id="PF00644">
    <property type="entry name" value="PARP"/>
    <property type="match status" value="1"/>
</dbReference>
<dbReference type="Proteomes" id="UP000807342">
    <property type="component" value="Unassembled WGS sequence"/>
</dbReference>
<organism evidence="2 3">
    <name type="scientific">Macrolepiota fuliginosa MF-IS2</name>
    <dbReference type="NCBI Taxonomy" id="1400762"/>
    <lineage>
        <taxon>Eukaryota</taxon>
        <taxon>Fungi</taxon>
        <taxon>Dikarya</taxon>
        <taxon>Basidiomycota</taxon>
        <taxon>Agaricomycotina</taxon>
        <taxon>Agaricomycetes</taxon>
        <taxon>Agaricomycetidae</taxon>
        <taxon>Agaricales</taxon>
        <taxon>Agaricineae</taxon>
        <taxon>Agaricaceae</taxon>
        <taxon>Macrolepiota</taxon>
    </lineage>
</organism>
<dbReference type="SUPFAM" id="SSF56399">
    <property type="entry name" value="ADP-ribosylation"/>
    <property type="match status" value="1"/>
</dbReference>